<keyword evidence="14 17" id="KW-0057">Aromatic amino acid biosynthesis</keyword>
<keyword evidence="8 17" id="KW-0963">Cytoplasm</keyword>
<dbReference type="InterPro" id="IPR056179">
    <property type="entry name" value="DHQS_C"/>
</dbReference>
<dbReference type="NCBIfam" id="TIGR01357">
    <property type="entry name" value="aroB"/>
    <property type="match status" value="1"/>
</dbReference>
<evidence type="ECO:0000256" key="17">
    <source>
        <dbReference type="HAMAP-Rule" id="MF_00110"/>
    </source>
</evidence>
<dbReference type="PANTHER" id="PTHR43622">
    <property type="entry name" value="3-DEHYDROQUINATE SYNTHASE"/>
    <property type="match status" value="1"/>
</dbReference>
<comment type="function">
    <text evidence="17">Catalyzes the conversion of 3-deoxy-D-arabino-heptulosonate 7-phosphate (DAHP) to dehydroquinate (DHQ).</text>
</comment>
<dbReference type="GO" id="GO:0009073">
    <property type="term" value="P:aromatic amino acid family biosynthetic process"/>
    <property type="evidence" value="ECO:0007669"/>
    <property type="project" value="UniProtKB-KW"/>
</dbReference>
<dbReference type="PANTHER" id="PTHR43622:SF7">
    <property type="entry name" value="3-DEHYDROQUINATE SYNTHASE, CHLOROPLASTIC"/>
    <property type="match status" value="1"/>
</dbReference>
<keyword evidence="15 17" id="KW-0456">Lyase</keyword>
<keyword evidence="11 17" id="KW-0547">Nucleotide-binding</keyword>
<evidence type="ECO:0000256" key="15">
    <source>
        <dbReference type="ARBA" id="ARBA00023239"/>
    </source>
</evidence>
<feature type="binding site" evidence="17">
    <location>
        <position position="265"/>
    </location>
    <ligand>
        <name>Zn(2+)</name>
        <dbReference type="ChEBI" id="CHEBI:29105"/>
    </ligand>
</feature>
<dbReference type="SUPFAM" id="SSF56796">
    <property type="entry name" value="Dehydroquinate synthase-like"/>
    <property type="match status" value="1"/>
</dbReference>
<dbReference type="Pfam" id="PF24621">
    <property type="entry name" value="DHQS_C"/>
    <property type="match status" value="1"/>
</dbReference>
<dbReference type="EMBL" id="FOQK01000041">
    <property type="protein sequence ID" value="SFI44535.1"/>
    <property type="molecule type" value="Genomic_DNA"/>
</dbReference>
<sequence>MREVKVELGEKSYSIYIGYGLEEELQAFVRRAGFSPKALLVTDTNVGPLYGSKVKKLLQAAGLQVEIAQVPAGESSKCLAVAEGLYTKAIELGLDRKSPIFALGGGVVGDLAGFIAATYMRGVPFVQLPTSLLAQVDSSVGGKVAVNHALGKNLIGAFYQPKAVFMDLALMKTLPKREIYTGLGEIIKYGIIYDAEFFAFLEQNQQAVLSLEPEAATHMIARSCEIKAAVVSQDEQEAGLRRILNFGHTMAHAIEKETGYVRYNHGEAVAIGMAGAADISVQLGLLPADTAARVNRLIAALHLPVQAEGCTVEAMYEDIFHDKKTVGGKVNWVLMTGIGTVVSRNDVPEEVVKRAMAARISR</sequence>
<evidence type="ECO:0000259" key="19">
    <source>
        <dbReference type="Pfam" id="PF24621"/>
    </source>
</evidence>
<comment type="catalytic activity">
    <reaction evidence="1 17">
        <text>7-phospho-2-dehydro-3-deoxy-D-arabino-heptonate = 3-dehydroquinate + phosphate</text>
        <dbReference type="Rhea" id="RHEA:21968"/>
        <dbReference type="ChEBI" id="CHEBI:32364"/>
        <dbReference type="ChEBI" id="CHEBI:43474"/>
        <dbReference type="ChEBI" id="CHEBI:58394"/>
        <dbReference type="EC" id="4.2.3.4"/>
    </reaction>
</comment>
<evidence type="ECO:0000256" key="1">
    <source>
        <dbReference type="ARBA" id="ARBA00001393"/>
    </source>
</evidence>
<dbReference type="Gene3D" id="3.40.50.1970">
    <property type="match status" value="1"/>
</dbReference>
<comment type="pathway">
    <text evidence="4 17">Metabolic intermediate biosynthesis; chorismate biosynthesis; chorismate from D-erythrose 4-phosphate and phosphoenolpyruvate: step 2/7.</text>
</comment>
<feature type="binding site" evidence="17">
    <location>
        <position position="152"/>
    </location>
    <ligand>
        <name>NAD(+)</name>
        <dbReference type="ChEBI" id="CHEBI:57540"/>
    </ligand>
</feature>
<evidence type="ECO:0000256" key="2">
    <source>
        <dbReference type="ARBA" id="ARBA00001911"/>
    </source>
</evidence>
<keyword evidence="16 17" id="KW-0170">Cobalt</keyword>
<dbReference type="GO" id="GO:0046872">
    <property type="term" value="F:metal ion binding"/>
    <property type="evidence" value="ECO:0007669"/>
    <property type="project" value="UniProtKB-KW"/>
</dbReference>
<evidence type="ECO:0000256" key="7">
    <source>
        <dbReference type="ARBA" id="ARBA00017684"/>
    </source>
</evidence>
<dbReference type="Proteomes" id="UP000183639">
    <property type="component" value="Unassembled WGS sequence"/>
</dbReference>
<dbReference type="GO" id="GO:0005737">
    <property type="term" value="C:cytoplasm"/>
    <property type="evidence" value="ECO:0007669"/>
    <property type="project" value="UniProtKB-SubCell"/>
</dbReference>
<evidence type="ECO:0000256" key="5">
    <source>
        <dbReference type="ARBA" id="ARBA00005412"/>
    </source>
</evidence>
<dbReference type="GO" id="GO:0003856">
    <property type="term" value="F:3-dehydroquinate synthase activity"/>
    <property type="evidence" value="ECO:0007669"/>
    <property type="project" value="UniProtKB-UniRule"/>
</dbReference>
<evidence type="ECO:0000256" key="11">
    <source>
        <dbReference type="ARBA" id="ARBA00022741"/>
    </source>
</evidence>
<dbReference type="PIRSF" id="PIRSF001455">
    <property type="entry name" value="DHQ_synth"/>
    <property type="match status" value="1"/>
</dbReference>
<dbReference type="AlphaFoldDB" id="A0A1I3I954"/>
<dbReference type="UniPathway" id="UPA00053">
    <property type="reaction ID" value="UER00085"/>
</dbReference>
<proteinExistence type="inferred from homology"/>
<comment type="similarity">
    <text evidence="5 17">Belongs to the sugar phosphate cyclases superfamily. Dehydroquinate synthase family.</text>
</comment>
<evidence type="ECO:0000256" key="10">
    <source>
        <dbReference type="ARBA" id="ARBA00022723"/>
    </source>
</evidence>
<dbReference type="FunFam" id="3.40.50.1970:FF:000001">
    <property type="entry name" value="3-dehydroquinate synthase"/>
    <property type="match status" value="1"/>
</dbReference>
<evidence type="ECO:0000256" key="14">
    <source>
        <dbReference type="ARBA" id="ARBA00023141"/>
    </source>
</evidence>
<evidence type="ECO:0000313" key="21">
    <source>
        <dbReference type="Proteomes" id="UP000183639"/>
    </source>
</evidence>
<evidence type="ECO:0000313" key="20">
    <source>
        <dbReference type="EMBL" id="SFI44535.1"/>
    </source>
</evidence>
<feature type="binding site" evidence="17">
    <location>
        <begin position="130"/>
        <end position="131"/>
    </location>
    <ligand>
        <name>NAD(+)</name>
        <dbReference type="ChEBI" id="CHEBI:57540"/>
    </ligand>
</feature>
<reference evidence="20 21" key="1">
    <citation type="submission" date="2016-10" db="EMBL/GenBank/DDBJ databases">
        <authorList>
            <person name="de Groot N.N."/>
        </authorList>
    </citation>
    <scope>NUCLEOTIDE SEQUENCE [LARGE SCALE GENOMIC DNA]</scope>
    <source>
        <strain evidence="20 21">Z108</strain>
    </source>
</reference>
<evidence type="ECO:0000256" key="6">
    <source>
        <dbReference type="ARBA" id="ARBA00013031"/>
    </source>
</evidence>
<evidence type="ECO:0000259" key="18">
    <source>
        <dbReference type="Pfam" id="PF01761"/>
    </source>
</evidence>
<name>A0A1I3I954_SELRU</name>
<dbReference type="CDD" id="cd08195">
    <property type="entry name" value="DHQS"/>
    <property type="match status" value="1"/>
</dbReference>
<evidence type="ECO:0000256" key="9">
    <source>
        <dbReference type="ARBA" id="ARBA00022605"/>
    </source>
</evidence>
<keyword evidence="12 17" id="KW-0862">Zinc</keyword>
<evidence type="ECO:0000256" key="3">
    <source>
        <dbReference type="ARBA" id="ARBA00004496"/>
    </source>
</evidence>
<dbReference type="InterPro" id="IPR030963">
    <property type="entry name" value="DHQ_synth_fam"/>
</dbReference>
<keyword evidence="10 17" id="KW-0479">Metal-binding</keyword>
<dbReference type="InterPro" id="IPR030960">
    <property type="entry name" value="DHQS/DOIS_N"/>
</dbReference>
<feature type="domain" description="3-dehydroquinate synthase C-terminal" evidence="19">
    <location>
        <begin position="182"/>
        <end position="325"/>
    </location>
</feature>
<feature type="domain" description="3-dehydroquinate synthase N-terminal" evidence="18">
    <location>
        <begin position="69"/>
        <end position="179"/>
    </location>
</feature>
<evidence type="ECO:0000256" key="8">
    <source>
        <dbReference type="ARBA" id="ARBA00022490"/>
    </source>
</evidence>
<keyword evidence="9 17" id="KW-0028">Amino-acid biosynthesis</keyword>
<protein>
    <recommendedName>
        <fullName evidence="7 17">3-dehydroquinate synthase</fullName>
        <shortName evidence="17">DHQS</shortName>
        <ecNumber evidence="6 17">4.2.3.4</ecNumber>
    </recommendedName>
</protein>
<comment type="subcellular location">
    <subcellularLocation>
        <location evidence="3 17">Cytoplasm</location>
    </subcellularLocation>
</comment>
<evidence type="ECO:0000256" key="16">
    <source>
        <dbReference type="ARBA" id="ARBA00023285"/>
    </source>
</evidence>
<dbReference type="RefSeq" id="WP_075428711.1">
    <property type="nucleotide sequence ID" value="NZ_FOQK01000041.1"/>
</dbReference>
<comment type="cofactor">
    <cofactor evidence="17">
        <name>Co(2+)</name>
        <dbReference type="ChEBI" id="CHEBI:48828"/>
    </cofactor>
    <cofactor evidence="17">
        <name>Zn(2+)</name>
        <dbReference type="ChEBI" id="CHEBI:29105"/>
    </cofactor>
    <text evidence="17">Binds 1 divalent metal cation per subunit. Can use either Co(2+) or Zn(2+).</text>
</comment>
<feature type="binding site" evidence="17">
    <location>
        <position position="185"/>
    </location>
    <ligand>
        <name>Zn(2+)</name>
        <dbReference type="ChEBI" id="CHEBI:29105"/>
    </ligand>
</feature>
<evidence type="ECO:0000256" key="13">
    <source>
        <dbReference type="ARBA" id="ARBA00023027"/>
    </source>
</evidence>
<dbReference type="GO" id="GO:0009423">
    <property type="term" value="P:chorismate biosynthetic process"/>
    <property type="evidence" value="ECO:0007669"/>
    <property type="project" value="UniProtKB-UniRule"/>
</dbReference>
<dbReference type="InterPro" id="IPR016037">
    <property type="entry name" value="DHQ_synth_AroB"/>
</dbReference>
<feature type="binding site" evidence="17">
    <location>
        <position position="248"/>
    </location>
    <ligand>
        <name>Zn(2+)</name>
        <dbReference type="ChEBI" id="CHEBI:29105"/>
    </ligand>
</feature>
<feature type="binding site" evidence="17">
    <location>
        <begin position="106"/>
        <end position="110"/>
    </location>
    <ligand>
        <name>NAD(+)</name>
        <dbReference type="ChEBI" id="CHEBI:57540"/>
    </ligand>
</feature>
<comment type="caution">
    <text evidence="17">Lacks conserved residue(s) required for the propagation of feature annotation.</text>
</comment>
<gene>
    <name evidence="17" type="primary">aroB</name>
    <name evidence="20" type="ORF">SAMN04487861_1415</name>
</gene>
<feature type="binding site" evidence="17">
    <location>
        <position position="143"/>
    </location>
    <ligand>
        <name>NAD(+)</name>
        <dbReference type="ChEBI" id="CHEBI:57540"/>
    </ligand>
</feature>
<accession>A0A1I3I954</accession>
<dbReference type="GO" id="GO:0000166">
    <property type="term" value="F:nucleotide binding"/>
    <property type="evidence" value="ECO:0007669"/>
    <property type="project" value="UniProtKB-KW"/>
</dbReference>
<evidence type="ECO:0000256" key="12">
    <source>
        <dbReference type="ARBA" id="ARBA00022833"/>
    </source>
</evidence>
<comment type="cofactor">
    <cofactor evidence="2 17">
        <name>NAD(+)</name>
        <dbReference type="ChEBI" id="CHEBI:57540"/>
    </cofactor>
</comment>
<dbReference type="InterPro" id="IPR050071">
    <property type="entry name" value="Dehydroquinate_synthase"/>
</dbReference>
<dbReference type="OrthoDB" id="9806583at2"/>
<dbReference type="Pfam" id="PF01761">
    <property type="entry name" value="DHQ_synthase"/>
    <property type="match status" value="1"/>
</dbReference>
<dbReference type="GO" id="GO:0008652">
    <property type="term" value="P:amino acid biosynthetic process"/>
    <property type="evidence" value="ECO:0007669"/>
    <property type="project" value="UniProtKB-KW"/>
</dbReference>
<dbReference type="EC" id="4.2.3.4" evidence="6 17"/>
<organism evidence="20 21">
    <name type="scientific">Selenomonas ruminantium</name>
    <dbReference type="NCBI Taxonomy" id="971"/>
    <lineage>
        <taxon>Bacteria</taxon>
        <taxon>Bacillati</taxon>
        <taxon>Bacillota</taxon>
        <taxon>Negativicutes</taxon>
        <taxon>Selenomonadales</taxon>
        <taxon>Selenomonadaceae</taxon>
        <taxon>Selenomonas</taxon>
    </lineage>
</organism>
<evidence type="ECO:0000256" key="4">
    <source>
        <dbReference type="ARBA" id="ARBA00004661"/>
    </source>
</evidence>
<dbReference type="HAMAP" id="MF_00110">
    <property type="entry name" value="DHQ_synthase"/>
    <property type="match status" value="1"/>
</dbReference>
<dbReference type="Gene3D" id="1.20.1090.10">
    <property type="entry name" value="Dehydroquinate synthase-like - alpha domain"/>
    <property type="match status" value="1"/>
</dbReference>
<keyword evidence="13 17" id="KW-0520">NAD</keyword>